<dbReference type="InParanoid" id="E3KM97"/>
<dbReference type="HOGENOM" id="CLU_2032202_0_0_1"/>
<proteinExistence type="predicted"/>
<dbReference type="GeneID" id="10543973"/>
<dbReference type="KEGG" id="pgr:PGTG_11778"/>
<evidence type="ECO:0000313" key="1">
    <source>
        <dbReference type="EMBL" id="EFP85422.1"/>
    </source>
</evidence>
<dbReference type="AlphaFoldDB" id="E3KM97"/>
<gene>
    <name evidence="1" type="ORF">PGTG_11778</name>
</gene>
<name>E3KM97_PUCGT</name>
<reference key="1">
    <citation type="submission" date="2007-01" db="EMBL/GenBank/DDBJ databases">
        <title>The Genome Sequence of Puccinia graminis f. sp. tritici Strain CRL 75-36-700-3.</title>
        <authorList>
            <consortium name="The Broad Institute Genome Sequencing Platform"/>
            <person name="Birren B."/>
            <person name="Lander E."/>
            <person name="Galagan J."/>
            <person name="Nusbaum C."/>
            <person name="Devon K."/>
            <person name="Cuomo C."/>
            <person name="Jaffe D."/>
            <person name="Butler J."/>
            <person name="Alvarez P."/>
            <person name="Gnerre S."/>
            <person name="Grabherr M."/>
            <person name="Mauceli E."/>
            <person name="Brockman W."/>
            <person name="Young S."/>
            <person name="LaButti K."/>
            <person name="Sykes S."/>
            <person name="DeCaprio D."/>
            <person name="Crawford M."/>
            <person name="Koehrsen M."/>
            <person name="Engels R."/>
            <person name="Montgomery P."/>
            <person name="Pearson M."/>
            <person name="Howarth C."/>
            <person name="Larson L."/>
            <person name="White J."/>
            <person name="Zeng Q."/>
            <person name="Kodira C."/>
            <person name="Yandava C."/>
            <person name="Alvarado L."/>
            <person name="O'Leary S."/>
            <person name="Szabo L."/>
            <person name="Dean R."/>
            <person name="Schein J."/>
        </authorList>
    </citation>
    <scope>NUCLEOTIDE SEQUENCE</scope>
    <source>
        <strain>CRL 75-36-700-3</strain>
    </source>
</reference>
<reference evidence="2" key="2">
    <citation type="journal article" date="2011" name="Proc. Natl. Acad. Sci. U.S.A.">
        <title>Obligate biotrophy features unraveled by the genomic analysis of rust fungi.</title>
        <authorList>
            <person name="Duplessis S."/>
            <person name="Cuomo C.A."/>
            <person name="Lin Y.-C."/>
            <person name="Aerts A."/>
            <person name="Tisserant E."/>
            <person name="Veneault-Fourrey C."/>
            <person name="Joly D.L."/>
            <person name="Hacquard S."/>
            <person name="Amselem J."/>
            <person name="Cantarel B.L."/>
            <person name="Chiu R."/>
            <person name="Coutinho P.M."/>
            <person name="Feau N."/>
            <person name="Field M."/>
            <person name="Frey P."/>
            <person name="Gelhaye E."/>
            <person name="Goldberg J."/>
            <person name="Grabherr M.G."/>
            <person name="Kodira C.D."/>
            <person name="Kohler A."/>
            <person name="Kuees U."/>
            <person name="Lindquist E.A."/>
            <person name="Lucas S.M."/>
            <person name="Mago R."/>
            <person name="Mauceli E."/>
            <person name="Morin E."/>
            <person name="Murat C."/>
            <person name="Pangilinan J.L."/>
            <person name="Park R."/>
            <person name="Pearson M."/>
            <person name="Quesneville H."/>
            <person name="Rouhier N."/>
            <person name="Sakthikumar S."/>
            <person name="Salamov A.A."/>
            <person name="Schmutz J."/>
            <person name="Selles B."/>
            <person name="Shapiro H."/>
            <person name="Tanguay P."/>
            <person name="Tuskan G.A."/>
            <person name="Henrissat B."/>
            <person name="Van de Peer Y."/>
            <person name="Rouze P."/>
            <person name="Ellis J.G."/>
            <person name="Dodds P.N."/>
            <person name="Schein J.E."/>
            <person name="Zhong S."/>
            <person name="Hamelin R.C."/>
            <person name="Grigoriev I.V."/>
            <person name="Szabo L.J."/>
            <person name="Martin F."/>
        </authorList>
    </citation>
    <scope>NUCLEOTIDE SEQUENCE [LARGE SCALE GENOMIC DNA]</scope>
    <source>
        <strain evidence="2">CRL 75-36-700-3 / race SCCL</strain>
    </source>
</reference>
<organism evidence="1 2">
    <name type="scientific">Puccinia graminis f. sp. tritici (strain CRL 75-36-700-3 / race SCCL)</name>
    <name type="common">Black stem rust fungus</name>
    <dbReference type="NCBI Taxonomy" id="418459"/>
    <lineage>
        <taxon>Eukaryota</taxon>
        <taxon>Fungi</taxon>
        <taxon>Dikarya</taxon>
        <taxon>Basidiomycota</taxon>
        <taxon>Pucciniomycotina</taxon>
        <taxon>Pucciniomycetes</taxon>
        <taxon>Pucciniales</taxon>
        <taxon>Pucciniaceae</taxon>
        <taxon>Puccinia</taxon>
    </lineage>
</organism>
<sequence length="130" mass="14321">MAVIGAEQSCVYLPACYSERAEGRIKKTLDSISSADCSDPPNRRFVVLCVGMIAHHNTPDVFETENIYDVGSLCTFDGVTLASDLDYNFELSFSCLVDDPFKEMGVDEEEYKSYKGKVLLPPIGIAGHEL</sequence>
<evidence type="ECO:0000313" key="2">
    <source>
        <dbReference type="Proteomes" id="UP000008783"/>
    </source>
</evidence>
<dbReference type="RefSeq" id="XP_003329841.1">
    <property type="nucleotide sequence ID" value="XM_003329793.1"/>
</dbReference>
<accession>E3KM97</accession>
<protein>
    <submittedName>
        <fullName evidence="1">Uncharacterized protein</fullName>
    </submittedName>
</protein>
<dbReference type="OrthoDB" id="2510617at2759"/>
<keyword evidence="2" id="KW-1185">Reference proteome</keyword>
<dbReference type="EMBL" id="DS178295">
    <property type="protein sequence ID" value="EFP85422.1"/>
    <property type="molecule type" value="Genomic_DNA"/>
</dbReference>
<dbReference type="Proteomes" id="UP000008783">
    <property type="component" value="Unassembled WGS sequence"/>
</dbReference>
<dbReference type="VEuPathDB" id="FungiDB:PGTG_11778"/>